<sequence>MFAAYTTEEQSVLKEPIGGSVPSSFPTVKVEEDEVEEGEICSENEYSQNDCKFEEYSDEDDARRKRAESSSYKDDARKKHEKSKKKKREIEKQMLAKESVKVSSSQNFAKAISYKIYSLQSKSDNTVSNCYSGTINHCISRYSLCQISYTL</sequence>
<evidence type="ECO:0000256" key="1">
    <source>
        <dbReference type="SAM" id="MobiDB-lite"/>
    </source>
</evidence>
<organism evidence="2 3">
    <name type="scientific">Gnathostoma spinigerum</name>
    <dbReference type="NCBI Taxonomy" id="75299"/>
    <lineage>
        <taxon>Eukaryota</taxon>
        <taxon>Metazoa</taxon>
        <taxon>Ecdysozoa</taxon>
        <taxon>Nematoda</taxon>
        <taxon>Chromadorea</taxon>
        <taxon>Rhabditida</taxon>
        <taxon>Spirurina</taxon>
        <taxon>Gnathostomatomorpha</taxon>
        <taxon>Gnathostomatoidea</taxon>
        <taxon>Gnathostomatidae</taxon>
        <taxon>Gnathostoma</taxon>
    </lineage>
</organism>
<dbReference type="AlphaFoldDB" id="A0ABD6F044"/>
<proteinExistence type="predicted"/>
<name>A0ABD6F044_9BILA</name>
<protein>
    <submittedName>
        <fullName evidence="2">Uncharacterized protein</fullName>
    </submittedName>
</protein>
<keyword evidence="3" id="KW-1185">Reference proteome</keyword>
<dbReference type="Proteomes" id="UP001608902">
    <property type="component" value="Unassembled WGS sequence"/>
</dbReference>
<dbReference type="EMBL" id="JBGFUD010021974">
    <property type="protein sequence ID" value="MFH4984837.1"/>
    <property type="molecule type" value="Genomic_DNA"/>
</dbReference>
<gene>
    <name evidence="2" type="ORF">AB6A40_011546</name>
</gene>
<feature type="region of interest" description="Disordered" evidence="1">
    <location>
        <begin position="1"/>
        <end position="89"/>
    </location>
</feature>
<evidence type="ECO:0000313" key="2">
    <source>
        <dbReference type="EMBL" id="MFH4984837.1"/>
    </source>
</evidence>
<accession>A0ABD6F044</accession>
<evidence type="ECO:0000313" key="3">
    <source>
        <dbReference type="Proteomes" id="UP001608902"/>
    </source>
</evidence>
<feature type="compositionally biased region" description="Basic and acidic residues" evidence="1">
    <location>
        <begin position="51"/>
        <end position="78"/>
    </location>
</feature>
<feature type="compositionally biased region" description="Acidic residues" evidence="1">
    <location>
        <begin position="31"/>
        <end position="42"/>
    </location>
</feature>
<comment type="caution">
    <text evidence="2">The sequence shown here is derived from an EMBL/GenBank/DDBJ whole genome shotgun (WGS) entry which is preliminary data.</text>
</comment>
<reference evidence="2 3" key="1">
    <citation type="submission" date="2024-08" db="EMBL/GenBank/DDBJ databases">
        <title>Gnathostoma spinigerum genome.</title>
        <authorList>
            <person name="Gonzalez-Bertolin B."/>
            <person name="Monzon S."/>
            <person name="Zaballos A."/>
            <person name="Jimenez P."/>
            <person name="Dekumyoy P."/>
            <person name="Varona S."/>
            <person name="Cuesta I."/>
            <person name="Sumanam S."/>
            <person name="Adisakwattana P."/>
            <person name="Gasser R.B."/>
            <person name="Hernandez-Gonzalez A."/>
            <person name="Young N.D."/>
            <person name="Perteguer M.J."/>
        </authorList>
    </citation>
    <scope>NUCLEOTIDE SEQUENCE [LARGE SCALE GENOMIC DNA]</scope>
    <source>
        <strain evidence="2">AL3</strain>
        <tissue evidence="2">Liver</tissue>
    </source>
</reference>